<sequence>MAKALAQFAITAIGDEYIIHIEDEDGDVIELMADDEQLEMINEAVAEQYERDEDTMDIDDEDELGLDDDD</sequence>
<proteinExistence type="predicted"/>
<gene>
    <name evidence="2" type="ORF">J7S20_10115</name>
</gene>
<dbReference type="RefSeq" id="WP_284054123.1">
    <property type="nucleotide sequence ID" value="NZ_JAGRQC010000003.1"/>
</dbReference>
<keyword evidence="3" id="KW-1185">Reference proteome</keyword>
<reference evidence="2" key="1">
    <citation type="submission" date="2021-04" db="EMBL/GenBank/DDBJ databases">
        <title>Ouciella asimina sp. nov., isolated from the surface seawater in the hydrothermal field of Okinawa Trough.</title>
        <authorList>
            <person name="Shuang W."/>
        </authorList>
    </citation>
    <scope>NUCLEOTIDE SEQUENCE</scope>
    <source>
        <strain evidence="2">LXI357</strain>
    </source>
</reference>
<accession>A0A8T4IKH7</accession>
<comment type="caution">
    <text evidence="2">The sequence shown here is derived from an EMBL/GenBank/DDBJ whole genome shotgun (WGS) entry which is preliminary data.</text>
</comment>
<protein>
    <submittedName>
        <fullName evidence="2">Uncharacterized protein</fullName>
    </submittedName>
</protein>
<feature type="compositionally biased region" description="Acidic residues" evidence="1">
    <location>
        <begin position="50"/>
        <end position="70"/>
    </location>
</feature>
<evidence type="ECO:0000256" key="1">
    <source>
        <dbReference type="SAM" id="MobiDB-lite"/>
    </source>
</evidence>
<dbReference type="AlphaFoldDB" id="A0A8T4IKH7"/>
<evidence type="ECO:0000313" key="2">
    <source>
        <dbReference type="EMBL" id="MBR0552859.1"/>
    </source>
</evidence>
<organism evidence="2 3">
    <name type="scientific">Stakelama marina</name>
    <dbReference type="NCBI Taxonomy" id="2826939"/>
    <lineage>
        <taxon>Bacteria</taxon>
        <taxon>Pseudomonadati</taxon>
        <taxon>Pseudomonadota</taxon>
        <taxon>Alphaproteobacteria</taxon>
        <taxon>Sphingomonadales</taxon>
        <taxon>Sphingomonadaceae</taxon>
        <taxon>Stakelama</taxon>
    </lineage>
</organism>
<name>A0A8T4IKH7_9SPHN</name>
<dbReference type="Proteomes" id="UP000676996">
    <property type="component" value="Unassembled WGS sequence"/>
</dbReference>
<evidence type="ECO:0000313" key="3">
    <source>
        <dbReference type="Proteomes" id="UP000676996"/>
    </source>
</evidence>
<dbReference type="EMBL" id="JAGRQC010000003">
    <property type="protein sequence ID" value="MBR0552859.1"/>
    <property type="molecule type" value="Genomic_DNA"/>
</dbReference>
<feature type="region of interest" description="Disordered" evidence="1">
    <location>
        <begin position="49"/>
        <end position="70"/>
    </location>
</feature>